<dbReference type="OrthoDB" id="9803855at2"/>
<keyword evidence="2" id="KW-0489">Methyltransferase</keyword>
<dbReference type="RefSeq" id="WP_058315236.1">
    <property type="nucleotide sequence ID" value="NZ_CYTO01000009.1"/>
</dbReference>
<reference evidence="3" key="1">
    <citation type="submission" date="2015-09" db="EMBL/GenBank/DDBJ databases">
        <authorList>
            <person name="Rodrigo-Torres Lidia"/>
            <person name="Arahal R.David."/>
        </authorList>
    </citation>
    <scope>NUCLEOTIDE SEQUENCE [LARGE SCALE GENOMIC DNA]</scope>
    <source>
        <strain evidence="3">CECT 5114</strain>
    </source>
</reference>
<dbReference type="GO" id="GO:0008757">
    <property type="term" value="F:S-adenosylmethionine-dependent methyltransferase activity"/>
    <property type="evidence" value="ECO:0007669"/>
    <property type="project" value="InterPro"/>
</dbReference>
<dbReference type="CDD" id="cd02440">
    <property type="entry name" value="AdoMet_MTases"/>
    <property type="match status" value="1"/>
</dbReference>
<name>A0A0P1IRX0_9RHOB</name>
<accession>A0A0P1IRX0</accession>
<dbReference type="InterPro" id="IPR013216">
    <property type="entry name" value="Methyltransf_11"/>
</dbReference>
<dbReference type="PANTHER" id="PTHR43861">
    <property type="entry name" value="TRANS-ACONITATE 2-METHYLTRANSFERASE-RELATED"/>
    <property type="match status" value="1"/>
</dbReference>
<dbReference type="GO" id="GO:0032259">
    <property type="term" value="P:methylation"/>
    <property type="evidence" value="ECO:0007669"/>
    <property type="project" value="UniProtKB-KW"/>
</dbReference>
<protein>
    <submittedName>
        <fullName evidence="2">Bifunctional 3-demethylubiquinone-9 3-methyltransferase/ 2-octaprenyl-6-hydroxy phenol methylase</fullName>
    </submittedName>
</protein>
<dbReference type="Gene3D" id="3.40.50.150">
    <property type="entry name" value="Vaccinia Virus protein VP39"/>
    <property type="match status" value="1"/>
</dbReference>
<feature type="domain" description="Methyltransferase type 11" evidence="1">
    <location>
        <begin position="43"/>
        <end position="135"/>
    </location>
</feature>
<dbReference type="AlphaFoldDB" id="A0A0P1IRX0"/>
<evidence type="ECO:0000313" key="3">
    <source>
        <dbReference type="Proteomes" id="UP000051184"/>
    </source>
</evidence>
<dbReference type="InterPro" id="IPR029063">
    <property type="entry name" value="SAM-dependent_MTases_sf"/>
</dbReference>
<gene>
    <name evidence="2" type="ORF">TA5114_02146</name>
</gene>
<dbReference type="Proteomes" id="UP000051184">
    <property type="component" value="Unassembled WGS sequence"/>
</dbReference>
<sequence length="202" mass="22465">MELHERYTLAAPRWRGMLETHGFPAAYSHLAKHAPMDRARHLIDVGAGSGAFSKAYCELRQNPLEHILLDQSQAMLDQAASDHPRAKTICQDFQALEQDNHYDMVLCAHVIEHCPGPIEALGHIARITAPGGCILLAVSKPHLCQFFIWLKWRHRWFSESKIKDIGANAGLVHCATVPFPLGVPARVSQGYVFQKPKGSLAC</sequence>
<dbReference type="SUPFAM" id="SSF53335">
    <property type="entry name" value="S-adenosyl-L-methionine-dependent methyltransferases"/>
    <property type="match status" value="1"/>
</dbReference>
<evidence type="ECO:0000259" key="1">
    <source>
        <dbReference type="Pfam" id="PF08241"/>
    </source>
</evidence>
<keyword evidence="2" id="KW-0808">Transferase</keyword>
<evidence type="ECO:0000313" key="2">
    <source>
        <dbReference type="EMBL" id="CUK26337.1"/>
    </source>
</evidence>
<keyword evidence="2" id="KW-0830">Ubiquinone</keyword>
<dbReference type="EMBL" id="CYUE01000020">
    <property type="protein sequence ID" value="CUK26337.1"/>
    <property type="molecule type" value="Genomic_DNA"/>
</dbReference>
<dbReference type="PANTHER" id="PTHR43861:SF1">
    <property type="entry name" value="TRANS-ACONITATE 2-METHYLTRANSFERASE"/>
    <property type="match status" value="1"/>
</dbReference>
<organism evidence="2 3">
    <name type="scientific">Cognatishimia activa</name>
    <dbReference type="NCBI Taxonomy" id="1715691"/>
    <lineage>
        <taxon>Bacteria</taxon>
        <taxon>Pseudomonadati</taxon>
        <taxon>Pseudomonadota</taxon>
        <taxon>Alphaproteobacteria</taxon>
        <taxon>Rhodobacterales</taxon>
        <taxon>Paracoccaceae</taxon>
        <taxon>Cognatishimia</taxon>
    </lineage>
</organism>
<keyword evidence="3" id="KW-1185">Reference proteome</keyword>
<proteinExistence type="predicted"/>
<dbReference type="STRING" id="1715691.TA5113_00974"/>
<dbReference type="Pfam" id="PF08241">
    <property type="entry name" value="Methyltransf_11"/>
    <property type="match status" value="1"/>
</dbReference>